<proteinExistence type="predicted"/>
<dbReference type="HOGENOM" id="CLU_2074699_0_0_1"/>
<sequence>MPLSPVAAASFRTCDSVIILPCACMLRMKQLDLTGDHSISDIQRCKILLRLDIDILQVTSSVGPSRKCIWIPGCDQRDRQPIISVRTRMGFDRSMYRVANAECTRECIHLRSLYNPQL</sequence>
<reference evidence="1 2" key="1">
    <citation type="submission" date="2014-04" db="EMBL/GenBank/DDBJ databases">
        <authorList>
            <consortium name="DOE Joint Genome Institute"/>
            <person name="Kuo A."/>
            <person name="Ruytinx J."/>
            <person name="Rineau F."/>
            <person name="Colpaert J."/>
            <person name="Kohler A."/>
            <person name="Nagy L.G."/>
            <person name="Floudas D."/>
            <person name="Copeland A."/>
            <person name="Barry K.W."/>
            <person name="Cichocki N."/>
            <person name="Veneault-Fourrey C."/>
            <person name="LaButti K."/>
            <person name="Lindquist E.A."/>
            <person name="Lipzen A."/>
            <person name="Lundell T."/>
            <person name="Morin E."/>
            <person name="Murat C."/>
            <person name="Sun H."/>
            <person name="Tunlid A."/>
            <person name="Henrissat B."/>
            <person name="Grigoriev I.V."/>
            <person name="Hibbett D.S."/>
            <person name="Martin F."/>
            <person name="Nordberg H.P."/>
            <person name="Cantor M.N."/>
            <person name="Hua S.X."/>
        </authorList>
    </citation>
    <scope>NUCLEOTIDE SEQUENCE [LARGE SCALE GENOMIC DNA]</scope>
    <source>
        <strain evidence="1 2">UH-Slu-Lm8-n1</strain>
    </source>
</reference>
<dbReference type="InParanoid" id="A0A0D0ALP2"/>
<dbReference type="AlphaFoldDB" id="A0A0D0ALP2"/>
<organism evidence="1 2">
    <name type="scientific">Suillus luteus UH-Slu-Lm8-n1</name>
    <dbReference type="NCBI Taxonomy" id="930992"/>
    <lineage>
        <taxon>Eukaryota</taxon>
        <taxon>Fungi</taxon>
        <taxon>Dikarya</taxon>
        <taxon>Basidiomycota</taxon>
        <taxon>Agaricomycotina</taxon>
        <taxon>Agaricomycetes</taxon>
        <taxon>Agaricomycetidae</taxon>
        <taxon>Boletales</taxon>
        <taxon>Suillineae</taxon>
        <taxon>Suillaceae</taxon>
        <taxon>Suillus</taxon>
    </lineage>
</organism>
<dbReference type="EMBL" id="KN836099">
    <property type="protein sequence ID" value="KIK32833.1"/>
    <property type="molecule type" value="Genomic_DNA"/>
</dbReference>
<evidence type="ECO:0000313" key="1">
    <source>
        <dbReference type="EMBL" id="KIK32833.1"/>
    </source>
</evidence>
<accession>A0A0D0ALP2</accession>
<reference evidence="2" key="2">
    <citation type="submission" date="2015-01" db="EMBL/GenBank/DDBJ databases">
        <title>Evolutionary Origins and Diversification of the Mycorrhizal Mutualists.</title>
        <authorList>
            <consortium name="DOE Joint Genome Institute"/>
            <consortium name="Mycorrhizal Genomics Consortium"/>
            <person name="Kohler A."/>
            <person name="Kuo A."/>
            <person name="Nagy L.G."/>
            <person name="Floudas D."/>
            <person name="Copeland A."/>
            <person name="Barry K.W."/>
            <person name="Cichocki N."/>
            <person name="Veneault-Fourrey C."/>
            <person name="LaButti K."/>
            <person name="Lindquist E.A."/>
            <person name="Lipzen A."/>
            <person name="Lundell T."/>
            <person name="Morin E."/>
            <person name="Murat C."/>
            <person name="Riley R."/>
            <person name="Ohm R."/>
            <person name="Sun H."/>
            <person name="Tunlid A."/>
            <person name="Henrissat B."/>
            <person name="Grigoriev I.V."/>
            <person name="Hibbett D.S."/>
            <person name="Martin F."/>
        </authorList>
    </citation>
    <scope>NUCLEOTIDE SEQUENCE [LARGE SCALE GENOMIC DNA]</scope>
    <source>
        <strain evidence="2">UH-Slu-Lm8-n1</strain>
    </source>
</reference>
<name>A0A0D0ALP2_9AGAM</name>
<dbReference type="Proteomes" id="UP000054485">
    <property type="component" value="Unassembled WGS sequence"/>
</dbReference>
<protein>
    <submittedName>
        <fullName evidence="1">Uncharacterized protein</fullName>
    </submittedName>
</protein>
<keyword evidence="2" id="KW-1185">Reference proteome</keyword>
<evidence type="ECO:0000313" key="2">
    <source>
        <dbReference type="Proteomes" id="UP000054485"/>
    </source>
</evidence>
<gene>
    <name evidence="1" type="ORF">CY34DRAFT_814050</name>
</gene>